<feature type="chain" id="PRO_5002349859" evidence="2">
    <location>
        <begin position="24"/>
        <end position="290"/>
    </location>
</feature>
<dbReference type="Proteomes" id="UP000032180">
    <property type="component" value="Chromosome 9"/>
</dbReference>
<dbReference type="AlphaFoldDB" id="A0A0D9XD12"/>
<feature type="region of interest" description="Disordered" evidence="1">
    <location>
        <begin position="91"/>
        <end position="131"/>
    </location>
</feature>
<evidence type="ECO:0000256" key="2">
    <source>
        <dbReference type="SAM" id="SignalP"/>
    </source>
</evidence>
<dbReference type="HOGENOM" id="CLU_960952_0_0_1"/>
<keyword evidence="4" id="KW-1185">Reference proteome</keyword>
<name>A0A0D9XD12_9ORYZ</name>
<proteinExistence type="predicted"/>
<feature type="signal peptide" evidence="2">
    <location>
        <begin position="1"/>
        <end position="23"/>
    </location>
</feature>
<organism evidence="3 4">
    <name type="scientific">Leersia perrieri</name>
    <dbReference type="NCBI Taxonomy" id="77586"/>
    <lineage>
        <taxon>Eukaryota</taxon>
        <taxon>Viridiplantae</taxon>
        <taxon>Streptophyta</taxon>
        <taxon>Embryophyta</taxon>
        <taxon>Tracheophyta</taxon>
        <taxon>Spermatophyta</taxon>
        <taxon>Magnoliopsida</taxon>
        <taxon>Liliopsida</taxon>
        <taxon>Poales</taxon>
        <taxon>Poaceae</taxon>
        <taxon>BOP clade</taxon>
        <taxon>Oryzoideae</taxon>
        <taxon>Oryzeae</taxon>
        <taxon>Oryzinae</taxon>
        <taxon>Leersia</taxon>
    </lineage>
</organism>
<accession>A0A0D9XD12</accession>
<dbReference type="Gramene" id="LPERR09G05280.1">
    <property type="protein sequence ID" value="LPERR09G05280.1"/>
    <property type="gene ID" value="LPERR09G05280"/>
</dbReference>
<dbReference type="EnsemblPlants" id="LPERR09G05280.1">
    <property type="protein sequence ID" value="LPERR09G05280.1"/>
    <property type="gene ID" value="LPERR09G05280"/>
</dbReference>
<reference evidence="3" key="3">
    <citation type="submission" date="2015-04" db="UniProtKB">
        <authorList>
            <consortium name="EnsemblPlants"/>
        </authorList>
    </citation>
    <scope>IDENTIFICATION</scope>
</reference>
<protein>
    <submittedName>
        <fullName evidence="3">Uncharacterized protein</fullName>
    </submittedName>
</protein>
<sequence length="290" mass="30795">MSTLMQLLRFLVFFLSIFAVAAGAGEEMHDGIVVGPSFIVCRPSCVVAGVTTDDGDALARSSLDLVGHKSSKVAGGVLRWAGHNNHGDAVLLPDPVYGDEKPSARSPTSSMRDGEPRGRGGDNTFNTNCDDRRWRAHPPAVDAVASLRFVDPVVDALHQDIPKHISFNHFPMLHRIATDRTAQPSTRDTVLIALMIMTVRFGLSDQKKKIRRRGSRAAAATTTLILVMLLSVAALPNGAAAARPLHDGGGGHVQAAAPPPAMVTKSFASSGRSSCTNDPNTMETGPCVHH</sequence>
<reference evidence="4" key="2">
    <citation type="submission" date="2013-12" db="EMBL/GenBank/DDBJ databases">
        <authorList>
            <person name="Yu Y."/>
            <person name="Lee S."/>
            <person name="de Baynast K."/>
            <person name="Wissotski M."/>
            <person name="Liu L."/>
            <person name="Talag J."/>
            <person name="Goicoechea J."/>
            <person name="Angelova A."/>
            <person name="Jetty R."/>
            <person name="Kudrna D."/>
            <person name="Golser W."/>
            <person name="Rivera L."/>
            <person name="Zhang J."/>
            <person name="Wing R."/>
        </authorList>
    </citation>
    <scope>NUCLEOTIDE SEQUENCE</scope>
</reference>
<reference evidence="3 4" key="1">
    <citation type="submission" date="2012-08" db="EMBL/GenBank/DDBJ databases">
        <title>Oryza genome evolution.</title>
        <authorList>
            <person name="Wing R.A."/>
        </authorList>
    </citation>
    <scope>NUCLEOTIDE SEQUENCE</scope>
</reference>
<evidence type="ECO:0000313" key="4">
    <source>
        <dbReference type="Proteomes" id="UP000032180"/>
    </source>
</evidence>
<keyword evidence="2" id="KW-0732">Signal</keyword>
<evidence type="ECO:0000313" key="3">
    <source>
        <dbReference type="EnsemblPlants" id="LPERR09G05280.1"/>
    </source>
</evidence>
<evidence type="ECO:0000256" key="1">
    <source>
        <dbReference type="SAM" id="MobiDB-lite"/>
    </source>
</evidence>
<feature type="region of interest" description="Disordered" evidence="1">
    <location>
        <begin position="263"/>
        <end position="290"/>
    </location>
</feature>
<feature type="compositionally biased region" description="Polar residues" evidence="1">
    <location>
        <begin position="266"/>
        <end position="283"/>
    </location>
</feature>